<dbReference type="STRING" id="762968.HMPREF9441_00748"/>
<dbReference type="OrthoDB" id="1100980at2"/>
<dbReference type="PATRIC" id="fig|762968.3.peg.671"/>
<comment type="caution">
    <text evidence="2">The sequence shown here is derived from an EMBL/GenBank/DDBJ whole genome shotgun (WGS) entry which is preliminary data.</text>
</comment>
<protein>
    <recommendedName>
        <fullName evidence="4">Glycosyltransferase RgtA/B/C/D-like domain-containing protein</fullName>
    </recommendedName>
</protein>
<keyword evidence="3" id="KW-1185">Reference proteome</keyword>
<dbReference type="RefSeq" id="WP_008617953.1">
    <property type="nucleotide sequence ID" value="NZ_JH376587.1"/>
</dbReference>
<evidence type="ECO:0008006" key="4">
    <source>
        <dbReference type="Google" id="ProtNLM"/>
    </source>
</evidence>
<gene>
    <name evidence="2" type="ORF">HMPREF9441_00748</name>
</gene>
<evidence type="ECO:0000313" key="3">
    <source>
        <dbReference type="Proteomes" id="UP000003598"/>
    </source>
</evidence>
<feature type="transmembrane region" description="Helical" evidence="1">
    <location>
        <begin position="181"/>
        <end position="214"/>
    </location>
</feature>
<dbReference type="HOGENOM" id="CLU_648661_0_0_10"/>
<proteinExistence type="predicted"/>
<feature type="transmembrane region" description="Helical" evidence="1">
    <location>
        <begin position="157"/>
        <end position="175"/>
    </location>
</feature>
<feature type="transmembrane region" description="Helical" evidence="1">
    <location>
        <begin position="337"/>
        <end position="355"/>
    </location>
</feature>
<keyword evidence="1" id="KW-0812">Transmembrane</keyword>
<evidence type="ECO:0000256" key="1">
    <source>
        <dbReference type="SAM" id="Phobius"/>
    </source>
</evidence>
<reference evidence="2 3" key="1">
    <citation type="submission" date="2011-03" db="EMBL/GenBank/DDBJ databases">
        <authorList>
            <person name="Weinstock G."/>
            <person name="Sodergren E."/>
            <person name="Clifton S."/>
            <person name="Fulton L."/>
            <person name="Fulton B."/>
            <person name="Courtney L."/>
            <person name="Fronick C."/>
            <person name="Harrison M."/>
            <person name="Strong C."/>
            <person name="Farmer C."/>
            <person name="Delahaunty K."/>
            <person name="Markovic C."/>
            <person name="Hall O."/>
            <person name="Minx P."/>
            <person name="Tomlinson C."/>
            <person name="Mitreva M."/>
            <person name="Hou S."/>
            <person name="Chen J."/>
            <person name="Wollam A."/>
            <person name="Pepin K.H."/>
            <person name="Johnson M."/>
            <person name="Bhonagiri V."/>
            <person name="Zhang X."/>
            <person name="Suruliraj S."/>
            <person name="Warren W."/>
            <person name="Chinwalla A."/>
            <person name="Mardis E.R."/>
            <person name="Wilson R.K."/>
        </authorList>
    </citation>
    <scope>NUCLEOTIDE SEQUENCE [LARGE SCALE GENOMIC DNA]</scope>
    <source>
        <strain evidence="2 3">YIT 11840</strain>
    </source>
</reference>
<accession>G5SN21</accession>
<dbReference type="Proteomes" id="UP000003598">
    <property type="component" value="Unassembled WGS sequence"/>
</dbReference>
<name>G5SN21_9BACT</name>
<dbReference type="GeneID" id="93556450"/>
<organism evidence="2 3">
    <name type="scientific">Paraprevotella clara YIT 11840</name>
    <dbReference type="NCBI Taxonomy" id="762968"/>
    <lineage>
        <taxon>Bacteria</taxon>
        <taxon>Pseudomonadati</taxon>
        <taxon>Bacteroidota</taxon>
        <taxon>Bacteroidia</taxon>
        <taxon>Bacteroidales</taxon>
        <taxon>Prevotellaceae</taxon>
        <taxon>Paraprevotella</taxon>
    </lineage>
</organism>
<evidence type="ECO:0000313" key="2">
    <source>
        <dbReference type="EMBL" id="EHH01341.1"/>
    </source>
</evidence>
<feature type="transmembrane region" description="Helical" evidence="1">
    <location>
        <begin position="226"/>
        <end position="247"/>
    </location>
</feature>
<dbReference type="AlphaFoldDB" id="G5SN21"/>
<dbReference type="EMBL" id="AFFY01000011">
    <property type="protein sequence ID" value="EHH01341.1"/>
    <property type="molecule type" value="Genomic_DNA"/>
</dbReference>
<feature type="transmembrane region" description="Helical" evidence="1">
    <location>
        <begin position="367"/>
        <end position="385"/>
    </location>
</feature>
<keyword evidence="1" id="KW-0472">Membrane</keyword>
<keyword evidence="1" id="KW-1133">Transmembrane helix</keyword>
<sequence length="423" mass="47858">MNAKNIDDTFKTVCTQLRTAAQRIRGFDDRHNLALLTRAAICIYIAEMLANGFRIGTSPDTASYYRAGARLFEGEIDFIRTPVMPAVCHTARLLLGEWNPYGISVFLFAVFLVSAIYFYKTTTYITDKPQVRLISTALYACNPAVISWCIEDIGTESLALSGVVFLCFLTCKSIYTKPTPTLSFLTCGLMFLLIMLRPFFICFVPVVLLSFALSWRGRRASVATKWTTFVCLATTCALTLLYCSAIQQRYGLFTLSQVSSVNRIIMAAPEERDRVQQMWGATEGYVEYLENIDRKIGQDKIGYLKGRCRDFLLSCPAYYPNAGFGVTGTIMNRIINVPLWFTHAFILFFTLRLWTRRKHKQETALSFLLWAFCCATIFTAFWGAYAEFPRLMMPMYPCLCLMAAVAFHSHAQAHSSKTAPQNP</sequence>
<feature type="transmembrane region" description="Helical" evidence="1">
    <location>
        <begin position="101"/>
        <end position="119"/>
    </location>
</feature>